<evidence type="ECO:0000256" key="3">
    <source>
        <dbReference type="ARBA" id="ARBA00022475"/>
    </source>
</evidence>
<dbReference type="GO" id="GO:0006465">
    <property type="term" value="P:signal peptide processing"/>
    <property type="evidence" value="ECO:0007669"/>
    <property type="project" value="TreeGrafter"/>
</dbReference>
<feature type="transmembrane region" description="Helical" evidence="10">
    <location>
        <begin position="187"/>
        <end position="216"/>
    </location>
</feature>
<dbReference type="GO" id="GO:0004190">
    <property type="term" value="F:aspartic-type endopeptidase activity"/>
    <property type="evidence" value="ECO:0007669"/>
    <property type="project" value="UniProtKB-EC"/>
</dbReference>
<protein>
    <recommendedName>
        <fullName evidence="9">Prepilin leader peptidase/N-methyltransferase</fullName>
        <ecNumber evidence="9">2.1.1.-</ecNumber>
        <ecNumber evidence="9">3.4.23.43</ecNumber>
    </recommendedName>
</protein>
<evidence type="ECO:0000259" key="11">
    <source>
        <dbReference type="Pfam" id="PF01478"/>
    </source>
</evidence>
<feature type="domain" description="Prepilin peptidase A24 N-terminal" evidence="12">
    <location>
        <begin position="11"/>
        <end position="93"/>
    </location>
</feature>
<dbReference type="EC" id="3.4.23.43" evidence="9"/>
<comment type="function">
    <text evidence="9">Plays an essential role in type IV pili and type II pseudopili formation by proteolytically removing the leader sequence from substrate proteins and subsequently monomethylating the alpha-amino group of the newly exposed N-terminal phenylalanine.</text>
</comment>
<evidence type="ECO:0000256" key="5">
    <source>
        <dbReference type="ARBA" id="ARBA00022692"/>
    </source>
</evidence>
<keyword evidence="4" id="KW-0997">Cell inner membrane</keyword>
<keyword evidence="9 13" id="KW-0489">Methyltransferase</keyword>
<dbReference type="GO" id="GO:0005886">
    <property type="term" value="C:plasma membrane"/>
    <property type="evidence" value="ECO:0007669"/>
    <property type="project" value="UniProtKB-SubCell"/>
</dbReference>
<dbReference type="EC" id="2.1.1.-" evidence="9"/>
<organism evidence="13">
    <name type="scientific">uncultured Desulfobacteraceae bacterium</name>
    <dbReference type="NCBI Taxonomy" id="218296"/>
    <lineage>
        <taxon>Bacteria</taxon>
        <taxon>Pseudomonadati</taxon>
        <taxon>Thermodesulfobacteriota</taxon>
        <taxon>Desulfobacteria</taxon>
        <taxon>Desulfobacterales</taxon>
        <taxon>Desulfobacteraceae</taxon>
        <taxon>environmental samples</taxon>
    </lineage>
</organism>
<dbReference type="GO" id="GO:0032259">
    <property type="term" value="P:methylation"/>
    <property type="evidence" value="ECO:0007669"/>
    <property type="project" value="UniProtKB-KW"/>
</dbReference>
<feature type="transmembrane region" description="Helical" evidence="10">
    <location>
        <begin position="6"/>
        <end position="26"/>
    </location>
</feature>
<comment type="similarity">
    <text evidence="2 8">Belongs to the peptidase A24 family.</text>
</comment>
<evidence type="ECO:0000256" key="2">
    <source>
        <dbReference type="ARBA" id="ARBA00005801"/>
    </source>
</evidence>
<keyword evidence="3" id="KW-1003">Cell membrane</keyword>
<comment type="subcellular location">
    <subcellularLocation>
        <location evidence="1">Cell inner membrane</location>
        <topology evidence="1">Multi-pass membrane protein</topology>
    </subcellularLocation>
    <subcellularLocation>
        <location evidence="9">Cell membrane</location>
        <topology evidence="9">Multi-pass membrane protein</topology>
    </subcellularLocation>
</comment>
<dbReference type="PANTHER" id="PTHR30487">
    <property type="entry name" value="TYPE 4 PREPILIN-LIKE PROTEINS LEADER PEPTIDE-PROCESSING ENZYME"/>
    <property type="match status" value="1"/>
</dbReference>
<dbReference type="InterPro" id="IPR014032">
    <property type="entry name" value="Peptidase_A24A_bac"/>
</dbReference>
<dbReference type="InterPro" id="IPR050882">
    <property type="entry name" value="Prepilin_peptidase/N-MTase"/>
</dbReference>
<keyword evidence="5 9" id="KW-0812">Transmembrane</keyword>
<evidence type="ECO:0000259" key="12">
    <source>
        <dbReference type="Pfam" id="PF06750"/>
    </source>
</evidence>
<evidence type="ECO:0000256" key="4">
    <source>
        <dbReference type="ARBA" id="ARBA00022519"/>
    </source>
</evidence>
<dbReference type="GO" id="GO:0008168">
    <property type="term" value="F:methyltransferase activity"/>
    <property type="evidence" value="ECO:0007669"/>
    <property type="project" value="UniProtKB-KW"/>
</dbReference>
<feature type="transmembrane region" description="Helical" evidence="10">
    <location>
        <begin position="75"/>
        <end position="94"/>
    </location>
</feature>
<dbReference type="Pfam" id="PF01478">
    <property type="entry name" value="Peptidase_A24"/>
    <property type="match status" value="1"/>
</dbReference>
<dbReference type="AlphaFoldDB" id="A0A484HKS5"/>
<gene>
    <name evidence="13" type="ORF">EPICR_80051</name>
</gene>
<keyword evidence="9" id="KW-0511">Multifunctional enzyme</keyword>
<dbReference type="Gene3D" id="1.20.120.1220">
    <property type="match status" value="1"/>
</dbReference>
<dbReference type="PRINTS" id="PR00864">
    <property type="entry name" value="PREPILNPTASE"/>
</dbReference>
<keyword evidence="9 13" id="KW-0808">Transferase</keyword>
<feature type="transmembrane region" description="Helical" evidence="10">
    <location>
        <begin position="228"/>
        <end position="251"/>
    </location>
</feature>
<dbReference type="PANTHER" id="PTHR30487:SF0">
    <property type="entry name" value="PREPILIN LEADER PEPTIDASE_N-METHYLTRANSFERASE-RELATED"/>
    <property type="match status" value="1"/>
</dbReference>
<dbReference type="Pfam" id="PF06750">
    <property type="entry name" value="A24_N_bact"/>
    <property type="match status" value="1"/>
</dbReference>
<keyword evidence="9 13" id="KW-0378">Hydrolase</keyword>
<keyword evidence="9" id="KW-0645">Protease</keyword>
<evidence type="ECO:0000256" key="8">
    <source>
        <dbReference type="RuleBase" id="RU003793"/>
    </source>
</evidence>
<dbReference type="InterPro" id="IPR010627">
    <property type="entry name" value="Prepilin_pept_A24_N"/>
</dbReference>
<keyword evidence="7 10" id="KW-0472">Membrane</keyword>
<evidence type="ECO:0000313" key="13">
    <source>
        <dbReference type="EMBL" id="VEN75359.1"/>
    </source>
</evidence>
<evidence type="ECO:0000256" key="6">
    <source>
        <dbReference type="ARBA" id="ARBA00022989"/>
    </source>
</evidence>
<proteinExistence type="inferred from homology"/>
<dbReference type="EMBL" id="CAACVI010000051">
    <property type="protein sequence ID" value="VEN75359.1"/>
    <property type="molecule type" value="Genomic_DNA"/>
</dbReference>
<evidence type="ECO:0000256" key="10">
    <source>
        <dbReference type="SAM" id="Phobius"/>
    </source>
</evidence>
<feature type="domain" description="Prepilin type IV endopeptidase peptidase" evidence="11">
    <location>
        <begin position="104"/>
        <end position="211"/>
    </location>
</feature>
<accession>A0A484HKS5</accession>
<sequence length="253" mass="26234">MTAAVLIVFMTGAIVGSFLNVCVARIPGGRSIVRPGSMCPRCRAPIRFYDNIPLLSQAILRGKCRRCGGRISVRYAAVEILGGLAAAAVFLRFGPSVPGIVYFAFISALIVIAFIDAAHFIIPDSITIPGIFAGLGASLVLPDLTLWDSVTGAGAGGGVLFAVAWSYKKISGIEGIGGGDIKLLAMIGAFAGWQGALFCLFSGSTAGTLAGLAVMAKGKKGMKTPIPFGPFLAMGAIFYVFFGAVILRAFFDV</sequence>
<evidence type="ECO:0000256" key="7">
    <source>
        <dbReference type="ARBA" id="ARBA00023136"/>
    </source>
</evidence>
<comment type="catalytic activity">
    <reaction evidence="9">
        <text>Typically cleaves a -Gly-|-Phe- bond to release an N-terminal, basic peptide of 5-8 residues from type IV prepilin, and then N-methylates the new N-terminal amino group, the methyl donor being S-adenosyl-L-methionine.</text>
        <dbReference type="EC" id="3.4.23.43"/>
    </reaction>
</comment>
<name>A0A484HKS5_9BACT</name>
<feature type="transmembrane region" description="Helical" evidence="10">
    <location>
        <begin position="100"/>
        <end position="123"/>
    </location>
</feature>
<keyword evidence="6 10" id="KW-1133">Transmembrane helix</keyword>
<evidence type="ECO:0000256" key="1">
    <source>
        <dbReference type="ARBA" id="ARBA00004429"/>
    </source>
</evidence>
<evidence type="ECO:0000256" key="9">
    <source>
        <dbReference type="RuleBase" id="RU003794"/>
    </source>
</evidence>
<dbReference type="InterPro" id="IPR000045">
    <property type="entry name" value="Prepilin_IV_endopep_pep"/>
</dbReference>
<reference evidence="13" key="1">
    <citation type="submission" date="2019-01" db="EMBL/GenBank/DDBJ databases">
        <authorList>
            <consortium name="Genoscope - CEA"/>
            <person name="William W."/>
        </authorList>
    </citation>
    <scope>NUCLEOTIDE SEQUENCE</scope>
    <source>
        <strain evidence="13">CR-1</strain>
    </source>
</reference>